<keyword evidence="4 7" id="KW-0067">ATP-binding</keyword>
<dbReference type="NCBIfam" id="TIGR00459">
    <property type="entry name" value="aspS_bact"/>
    <property type="match status" value="1"/>
</dbReference>
<accession>A0A128EQJ4</accession>
<dbReference type="NCBIfam" id="NF001750">
    <property type="entry name" value="PRK00476.1"/>
    <property type="match status" value="1"/>
</dbReference>
<feature type="binding site" evidence="7">
    <location>
        <begin position="531"/>
        <end position="534"/>
    </location>
    <ligand>
        <name>ATP</name>
        <dbReference type="ChEBI" id="CHEBI:30616"/>
    </ligand>
</feature>
<organism evidence="9 10">
    <name type="scientific">Campylobacter geochelonis</name>
    <dbReference type="NCBI Taxonomy" id="1780362"/>
    <lineage>
        <taxon>Bacteria</taxon>
        <taxon>Pseudomonadati</taxon>
        <taxon>Campylobacterota</taxon>
        <taxon>Epsilonproteobacteria</taxon>
        <taxon>Campylobacterales</taxon>
        <taxon>Campylobacteraceae</taxon>
        <taxon>Campylobacter</taxon>
    </lineage>
</organism>
<feature type="region of interest" description="Aspartate" evidence="7">
    <location>
        <begin position="197"/>
        <end position="200"/>
    </location>
</feature>
<dbReference type="Gene3D" id="3.30.1360.30">
    <property type="entry name" value="GAD-like domain"/>
    <property type="match status" value="1"/>
</dbReference>
<feature type="binding site" evidence="7">
    <location>
        <position position="173"/>
    </location>
    <ligand>
        <name>L-aspartate</name>
        <dbReference type="ChEBI" id="CHEBI:29991"/>
    </ligand>
</feature>
<feature type="binding site" evidence="7">
    <location>
        <position position="486"/>
    </location>
    <ligand>
        <name>L-aspartate</name>
        <dbReference type="ChEBI" id="CHEBI:29991"/>
    </ligand>
</feature>
<comment type="subcellular location">
    <subcellularLocation>
        <location evidence="7">Cytoplasm</location>
    </subcellularLocation>
</comment>
<feature type="binding site" evidence="7">
    <location>
        <position position="449"/>
    </location>
    <ligand>
        <name>L-aspartate</name>
        <dbReference type="ChEBI" id="CHEBI:29991"/>
    </ligand>
</feature>
<comment type="subunit">
    <text evidence="7">Homodimer.</text>
</comment>
<evidence type="ECO:0000256" key="2">
    <source>
        <dbReference type="ARBA" id="ARBA00022598"/>
    </source>
</evidence>
<evidence type="ECO:0000256" key="5">
    <source>
        <dbReference type="ARBA" id="ARBA00022917"/>
    </source>
</evidence>
<dbReference type="Pfam" id="PF02938">
    <property type="entry name" value="GAD"/>
    <property type="match status" value="1"/>
</dbReference>
<keyword evidence="6 7" id="KW-0030">Aminoacyl-tRNA synthetase</keyword>
<comment type="catalytic activity">
    <reaction evidence="7">
        <text>tRNA(Asx) + L-aspartate + ATP = L-aspartyl-tRNA(Asx) + AMP + diphosphate</text>
        <dbReference type="Rhea" id="RHEA:18349"/>
        <dbReference type="Rhea" id="RHEA-COMP:9710"/>
        <dbReference type="Rhea" id="RHEA-COMP:9711"/>
        <dbReference type="ChEBI" id="CHEBI:29991"/>
        <dbReference type="ChEBI" id="CHEBI:30616"/>
        <dbReference type="ChEBI" id="CHEBI:33019"/>
        <dbReference type="ChEBI" id="CHEBI:78442"/>
        <dbReference type="ChEBI" id="CHEBI:78516"/>
        <dbReference type="ChEBI" id="CHEBI:456215"/>
        <dbReference type="EC" id="6.1.1.23"/>
    </reaction>
</comment>
<dbReference type="GO" id="GO:0004815">
    <property type="term" value="F:aspartate-tRNA ligase activity"/>
    <property type="evidence" value="ECO:0007669"/>
    <property type="project" value="UniProtKB-UniRule"/>
</dbReference>
<feature type="binding site" evidence="7">
    <location>
        <position position="219"/>
    </location>
    <ligand>
        <name>L-aspartate</name>
        <dbReference type="ChEBI" id="CHEBI:29991"/>
    </ligand>
</feature>
<dbReference type="InterPro" id="IPR047089">
    <property type="entry name" value="Asp-tRNA-ligase_1_N"/>
</dbReference>
<dbReference type="Pfam" id="PF01336">
    <property type="entry name" value="tRNA_anti-codon"/>
    <property type="match status" value="1"/>
</dbReference>
<dbReference type="InterPro" id="IPR029351">
    <property type="entry name" value="GAD_dom"/>
</dbReference>
<dbReference type="SUPFAM" id="SSF55681">
    <property type="entry name" value="Class II aaRS and biotin synthetases"/>
    <property type="match status" value="1"/>
</dbReference>
<dbReference type="EC" id="6.1.1.23" evidence="7"/>
<dbReference type="GO" id="GO:0006422">
    <property type="term" value="P:aspartyl-tRNA aminoacylation"/>
    <property type="evidence" value="ECO:0007669"/>
    <property type="project" value="UniProtKB-UniRule"/>
</dbReference>
<evidence type="ECO:0000313" key="9">
    <source>
        <dbReference type="EMBL" id="CZE49245.1"/>
    </source>
</evidence>
<comment type="similarity">
    <text evidence="1 7">Belongs to the class-II aminoacyl-tRNA synthetase family. Type 1 subfamily.</text>
</comment>
<dbReference type="PRINTS" id="PR01042">
    <property type="entry name" value="TRNASYNTHASP"/>
</dbReference>
<comment type="function">
    <text evidence="7">Aspartyl-tRNA synthetase with relaxed tRNA specificity since it is able to aspartylate not only its cognate tRNA(Asp) but also tRNA(Asn). Reaction proceeds in two steps: L-aspartate is first activated by ATP to form Asp-AMP and then transferred to the acceptor end of tRNA(Asp/Asn).</text>
</comment>
<dbReference type="GO" id="GO:0003676">
    <property type="term" value="F:nucleic acid binding"/>
    <property type="evidence" value="ECO:0007669"/>
    <property type="project" value="InterPro"/>
</dbReference>
<dbReference type="Pfam" id="PF00152">
    <property type="entry name" value="tRNA-synt_2"/>
    <property type="match status" value="1"/>
</dbReference>
<sequence length="586" mass="66661">MRSHYCAEISKDEIGKVVEICGWVNSYRDHGGVIFIDLRDKSGLVQLVCDPKDNKNAYDIANSVRNEFVLKARGKVRARGEGLVNPKLKSGEIEVVADEIIIENKSKPLPFVIGDENVGEEIRLKYRFLDLRNEDAYNRFKMRSKAAIAARNALDRMGFLEVETPILTRATPEGARDYLVPSRVYPGDFYALPQSPQLFKQLLMCSGFDRYFQIAKCFRDEDLRADRQPEFTQIDIEMSFNTQEDVMNVGEEVLKDIFAACGHEIKTPFRRMEYKDAMENYGSDKPDLRYELPLVDVADLFARCNNAIFTNIAKDTKKNRIKALRVPGGDTIFSKRQMQRFEEYVRKFGAKGLAFIQVKEDGLKGPLVKFFDDDKAALDELSQRLNLEVGDVVFFGAGAKKIVLDYMGRFRIFLANELGLIDENRLEFLWVVNFPMFEQNDDGSYSAMHHPFTMPNNVDEEDLEDITSIAYDVVLNGVELGGGSIRIHKEEIQEKVFKLLKIEPDEQREKFGFLLDALSFGAPPHGGIAIGFDRLMMLVTKSASIRDVIAFPKTQKAQCPLTKAPSTVSSEQLRELGLRLREKEGK</sequence>
<proteinExistence type="inferred from homology"/>
<dbReference type="InterPro" id="IPR002312">
    <property type="entry name" value="Asp/Asn-tRNA-synth_IIb"/>
</dbReference>
<feature type="domain" description="Aminoacyl-transfer RNA synthetases class-II family profile" evidence="8">
    <location>
        <begin position="140"/>
        <end position="552"/>
    </location>
</feature>
<keyword evidence="2 7" id="KW-0436">Ligase</keyword>
<feature type="binding site" evidence="7">
    <location>
        <position position="228"/>
    </location>
    <ligand>
        <name>ATP</name>
        <dbReference type="ChEBI" id="CHEBI:30616"/>
    </ligand>
</feature>
<evidence type="ECO:0000259" key="8">
    <source>
        <dbReference type="PROSITE" id="PS50862"/>
    </source>
</evidence>
<dbReference type="GO" id="GO:0005524">
    <property type="term" value="F:ATP binding"/>
    <property type="evidence" value="ECO:0007669"/>
    <property type="project" value="UniProtKB-UniRule"/>
</dbReference>
<dbReference type="CDD" id="cd00777">
    <property type="entry name" value="AspRS_core"/>
    <property type="match status" value="1"/>
</dbReference>
<dbReference type="InterPro" id="IPR004364">
    <property type="entry name" value="Aa-tRNA-synt_II"/>
</dbReference>
<keyword evidence="10" id="KW-1185">Reference proteome</keyword>
<evidence type="ECO:0000256" key="7">
    <source>
        <dbReference type="HAMAP-Rule" id="MF_00044"/>
    </source>
</evidence>
<dbReference type="SUPFAM" id="SSF50249">
    <property type="entry name" value="Nucleic acid-binding proteins"/>
    <property type="match status" value="1"/>
</dbReference>
<feature type="site" description="Important for tRNA non-discrimination" evidence="7">
    <location>
        <position position="82"/>
    </location>
</feature>
<feature type="binding site" evidence="7">
    <location>
        <position position="479"/>
    </location>
    <ligand>
        <name>ATP</name>
        <dbReference type="ChEBI" id="CHEBI:30616"/>
    </ligand>
</feature>
<feature type="site" description="Important for tRNA non-discrimination" evidence="7">
    <location>
        <position position="30"/>
    </location>
</feature>
<keyword evidence="3 7" id="KW-0547">Nucleotide-binding</keyword>
<gene>
    <name evidence="7 9" type="primary">aspS</name>
    <name evidence="9" type="ORF">ERS672216_01825</name>
</gene>
<dbReference type="InterPro" id="IPR045864">
    <property type="entry name" value="aa-tRNA-synth_II/BPL/LPL"/>
</dbReference>
<dbReference type="PANTHER" id="PTHR22594">
    <property type="entry name" value="ASPARTYL/LYSYL-TRNA SYNTHETASE"/>
    <property type="match status" value="1"/>
</dbReference>
<dbReference type="Gene3D" id="3.30.930.10">
    <property type="entry name" value="Bira Bifunctional Protein, Domain 2"/>
    <property type="match status" value="1"/>
</dbReference>
<dbReference type="RefSeq" id="WP_075494936.1">
    <property type="nucleotide sequence ID" value="NZ_CP053844.1"/>
</dbReference>
<dbReference type="HAMAP" id="MF_00044">
    <property type="entry name" value="Asp_tRNA_synth_type1"/>
    <property type="match status" value="1"/>
</dbReference>
<evidence type="ECO:0000256" key="1">
    <source>
        <dbReference type="ARBA" id="ARBA00006303"/>
    </source>
</evidence>
<evidence type="ECO:0000256" key="6">
    <source>
        <dbReference type="ARBA" id="ARBA00023146"/>
    </source>
</evidence>
<dbReference type="GO" id="GO:0005737">
    <property type="term" value="C:cytoplasm"/>
    <property type="evidence" value="ECO:0007669"/>
    <property type="project" value="UniProtKB-SubCell"/>
</dbReference>
<dbReference type="InterPro" id="IPR047090">
    <property type="entry name" value="AspRS_core"/>
</dbReference>
<dbReference type="EMBL" id="FIZP01000016">
    <property type="protein sequence ID" value="CZE49245.1"/>
    <property type="molecule type" value="Genomic_DNA"/>
</dbReference>
<dbReference type="InterPro" id="IPR012340">
    <property type="entry name" value="NA-bd_OB-fold"/>
</dbReference>
<dbReference type="Gene3D" id="2.40.50.140">
    <property type="entry name" value="Nucleic acid-binding proteins"/>
    <property type="match status" value="1"/>
</dbReference>
<reference evidence="9 10" key="1">
    <citation type="submission" date="2016-02" db="EMBL/GenBank/DDBJ databases">
        <authorList>
            <consortium name="Pathogen Informatics"/>
        </authorList>
    </citation>
    <scope>NUCLEOTIDE SEQUENCE [LARGE SCALE GENOMIC DNA]</scope>
    <source>
        <strain evidence="9 10">RC20</strain>
    </source>
</reference>
<dbReference type="CDD" id="cd04317">
    <property type="entry name" value="EcAspRS_like_N"/>
    <property type="match status" value="1"/>
</dbReference>
<protein>
    <recommendedName>
        <fullName evidence="7">Aspartate--tRNA(Asp/Asn) ligase</fullName>
        <ecNumber evidence="7">6.1.1.23</ecNumber>
    </recommendedName>
    <alternativeName>
        <fullName evidence="7">Aspartyl-tRNA synthetase</fullName>
        <shortName evidence="7">AspRS</shortName>
    </alternativeName>
    <alternativeName>
        <fullName evidence="7">Non-discriminating aspartyl-tRNA synthetase</fullName>
        <shortName evidence="7">ND-AspRS</shortName>
    </alternativeName>
</protein>
<dbReference type="InterPro" id="IPR004524">
    <property type="entry name" value="Asp-tRNA-ligase_1"/>
</dbReference>
<keyword evidence="5 7" id="KW-0648">Protein biosynthesis</keyword>
<dbReference type="InterPro" id="IPR004115">
    <property type="entry name" value="GAD-like_sf"/>
</dbReference>
<keyword evidence="7" id="KW-0963">Cytoplasm</keyword>
<evidence type="ECO:0000256" key="3">
    <source>
        <dbReference type="ARBA" id="ARBA00022741"/>
    </source>
</evidence>
<dbReference type="AlphaFoldDB" id="A0A128EQJ4"/>
<dbReference type="PANTHER" id="PTHR22594:SF5">
    <property type="entry name" value="ASPARTATE--TRNA LIGASE, MITOCHONDRIAL"/>
    <property type="match status" value="1"/>
</dbReference>
<dbReference type="PROSITE" id="PS50862">
    <property type="entry name" value="AA_TRNA_LIGASE_II"/>
    <property type="match status" value="1"/>
</dbReference>
<dbReference type="InterPro" id="IPR006195">
    <property type="entry name" value="aa-tRNA-synth_II"/>
</dbReference>
<dbReference type="OrthoDB" id="9802326at2"/>
<dbReference type="InterPro" id="IPR004365">
    <property type="entry name" value="NA-bd_OB_tRNA"/>
</dbReference>
<evidence type="ECO:0000313" key="10">
    <source>
        <dbReference type="Proteomes" id="UP000069632"/>
    </source>
</evidence>
<dbReference type="Proteomes" id="UP000069632">
    <property type="component" value="Unassembled WGS sequence"/>
</dbReference>
<evidence type="ECO:0000256" key="4">
    <source>
        <dbReference type="ARBA" id="ARBA00022840"/>
    </source>
</evidence>
<dbReference type="SUPFAM" id="SSF55261">
    <property type="entry name" value="GAD domain-like"/>
    <property type="match status" value="1"/>
</dbReference>
<name>A0A128EQJ4_9BACT</name>
<dbReference type="GO" id="GO:0050560">
    <property type="term" value="F:aspartate-tRNA(Asn) ligase activity"/>
    <property type="evidence" value="ECO:0007669"/>
    <property type="project" value="UniProtKB-EC"/>
</dbReference>
<feature type="binding site" evidence="7">
    <location>
        <begin position="219"/>
        <end position="221"/>
    </location>
    <ligand>
        <name>ATP</name>
        <dbReference type="ChEBI" id="CHEBI:30616"/>
    </ligand>
</feature>